<dbReference type="InterPro" id="IPR001584">
    <property type="entry name" value="Integrase_cat-core"/>
</dbReference>
<dbReference type="Pfam" id="PF09299">
    <property type="entry name" value="Mu-transpos_C"/>
    <property type="match status" value="1"/>
</dbReference>
<keyword evidence="3" id="KW-1185">Reference proteome</keyword>
<dbReference type="Proteomes" id="UP000199608">
    <property type="component" value="Unassembled WGS sequence"/>
</dbReference>
<evidence type="ECO:0000313" key="2">
    <source>
        <dbReference type="EMBL" id="SDU27291.1"/>
    </source>
</evidence>
<evidence type="ECO:0000313" key="3">
    <source>
        <dbReference type="Proteomes" id="UP000199608"/>
    </source>
</evidence>
<gene>
    <name evidence="2" type="ORF">SAMN04487931_10665</name>
</gene>
<dbReference type="GO" id="GO:0003676">
    <property type="term" value="F:nucleic acid binding"/>
    <property type="evidence" value="ECO:0007669"/>
    <property type="project" value="InterPro"/>
</dbReference>
<protein>
    <submittedName>
        <fullName evidence="2">Putative transposase</fullName>
    </submittedName>
</protein>
<evidence type="ECO:0000259" key="1">
    <source>
        <dbReference type="PROSITE" id="PS50994"/>
    </source>
</evidence>
<dbReference type="InterPro" id="IPR009004">
    <property type="entry name" value="Transposase_Mu_C"/>
</dbReference>
<feature type="domain" description="Integrase catalytic" evidence="1">
    <location>
        <begin position="270"/>
        <end position="481"/>
    </location>
</feature>
<dbReference type="InterPro" id="IPR012337">
    <property type="entry name" value="RNaseH-like_sf"/>
</dbReference>
<dbReference type="Gene3D" id="3.30.420.10">
    <property type="entry name" value="Ribonuclease H-like superfamily/Ribonuclease H"/>
    <property type="match status" value="1"/>
</dbReference>
<dbReference type="PROSITE" id="PS50994">
    <property type="entry name" value="INTEGRASE"/>
    <property type="match status" value="1"/>
</dbReference>
<dbReference type="RefSeq" id="WP_092234050.1">
    <property type="nucleotide sequence ID" value="NZ_FNLL01000006.1"/>
</dbReference>
<organism evidence="2 3">
    <name type="scientific">Desulfobacula phenolica</name>
    <dbReference type="NCBI Taxonomy" id="90732"/>
    <lineage>
        <taxon>Bacteria</taxon>
        <taxon>Pseudomonadati</taxon>
        <taxon>Thermodesulfobacteriota</taxon>
        <taxon>Desulfobacteria</taxon>
        <taxon>Desulfobacterales</taxon>
        <taxon>Desulfobacteraceae</taxon>
        <taxon>Desulfobacula</taxon>
    </lineage>
</organism>
<reference evidence="3" key="1">
    <citation type="submission" date="2016-10" db="EMBL/GenBank/DDBJ databases">
        <authorList>
            <person name="Varghese N."/>
            <person name="Submissions S."/>
        </authorList>
    </citation>
    <scope>NUCLEOTIDE SEQUENCE [LARGE SCALE GENOMIC DNA]</scope>
    <source>
        <strain evidence="3">DSM 3384</strain>
    </source>
</reference>
<proteinExistence type="predicted"/>
<sequence length="743" mass="85633">MKPEVNINTIHSALSKIEDVSLRTVMRRASRENWFCREAKGTGRGGKTRLSLTPLLPADVRAALKSVSVPAVIENRLPAYEAHKEQRLCEAQEQKAFAKAELANAYVTRMESAGHGQKKRLKRLFFENYNLGEQGLLPAVYKHVGRVDMRGRTVHGWITKLKKNNWDPMCLADRRGYSGKGKRAVTPEQMKIILSIVQSPYNVPGKPIAEIIRQAKDIMTNRGIDTLSDTTYRRWLEKDWIPYNYDQWIFWREGDKGLNDKVLFNLIRDYDKVECGDLLVADGHVLNFEIINPDTGKPKRMMLILFYDFKSSYPLGWEIMATENTESISMALRRAILRLGKIPTAVYIDNGRAFKGKYFINRNPGEELTGLYQRLGIRNIIAWAYHGQSKPVERFFRTFAELERLAPSYVGTSIDNKPVHLNRGEKLRRQLHLKITYGVTPTIEDAHRAIAMWFDKYANTPQSASSHLAGQTPAEVMVPGPGVDPVMLRCLMMKSEQRLIRQNGVNLHGKGSWYYSPELYGRRHAVYCRYDLVNKDSILVYDVKDDSFICEAFKVGKVHPMASILGTEADKAELERQIAMKMRGRKQTVATAREIAETQVLPESRQRIESAGFRIEGNQIKQPKALPAPEDNTPIDEEKIKRDLEELETIREDDPVEPVSSYEPEVMNEAEQVFSRLKELSEYDRFEKLIELEVKGWLIPREQQAFMKYFEQSTEYERHREYFEDYRVKMAVVYDVENTGTEN</sequence>
<accession>A0A1H2H5Z5</accession>
<dbReference type="AlphaFoldDB" id="A0A1H2H5Z5"/>
<dbReference type="GO" id="GO:0015074">
    <property type="term" value="P:DNA integration"/>
    <property type="evidence" value="ECO:0007669"/>
    <property type="project" value="InterPro"/>
</dbReference>
<name>A0A1H2H5Z5_9BACT</name>
<dbReference type="EMBL" id="FNLL01000006">
    <property type="protein sequence ID" value="SDU27291.1"/>
    <property type="molecule type" value="Genomic_DNA"/>
</dbReference>
<dbReference type="SUPFAM" id="SSF53098">
    <property type="entry name" value="Ribonuclease H-like"/>
    <property type="match status" value="1"/>
</dbReference>
<dbReference type="InterPro" id="IPR036397">
    <property type="entry name" value="RNaseH_sf"/>
</dbReference>
<dbReference type="SUPFAM" id="SSF50610">
    <property type="entry name" value="mu transposase, C-terminal domain"/>
    <property type="match status" value="1"/>
</dbReference>
<dbReference type="InterPro" id="IPR015378">
    <property type="entry name" value="Transposase-like_Mu_C"/>
</dbReference>